<feature type="transmembrane region" description="Helical" evidence="1">
    <location>
        <begin position="147"/>
        <end position="169"/>
    </location>
</feature>
<accession>A0ABM7PC16</accession>
<dbReference type="Proteomes" id="UP001320148">
    <property type="component" value="Chromosome"/>
</dbReference>
<name>A0ABM7PC16_9BACT</name>
<evidence type="ECO:0000256" key="1">
    <source>
        <dbReference type="SAM" id="Phobius"/>
    </source>
</evidence>
<keyword evidence="1" id="KW-0472">Membrane</keyword>
<keyword evidence="1" id="KW-0812">Transmembrane</keyword>
<feature type="transmembrane region" description="Helical" evidence="1">
    <location>
        <begin position="189"/>
        <end position="209"/>
    </location>
</feature>
<dbReference type="RefSeq" id="WP_236891034.1">
    <property type="nucleotide sequence ID" value="NZ_AP024488.1"/>
</dbReference>
<dbReference type="Pfam" id="PF02517">
    <property type="entry name" value="Rce1-like"/>
    <property type="match status" value="1"/>
</dbReference>
<gene>
    <name evidence="3" type="ORF">DSLASN_03670</name>
</gene>
<dbReference type="InterPro" id="IPR003675">
    <property type="entry name" value="Rce1/LyrA-like_dom"/>
</dbReference>
<dbReference type="PANTHER" id="PTHR36435:SF1">
    <property type="entry name" value="CAAX AMINO TERMINAL PROTEASE FAMILY PROTEIN"/>
    <property type="match status" value="1"/>
</dbReference>
<dbReference type="PANTHER" id="PTHR36435">
    <property type="entry name" value="SLR1288 PROTEIN"/>
    <property type="match status" value="1"/>
</dbReference>
<reference evidence="3 4" key="1">
    <citation type="submission" date="2021-02" db="EMBL/GenBank/DDBJ databases">
        <title>Complete genome of Desulfoluna sp. strain ASN36.</title>
        <authorList>
            <person name="Takahashi A."/>
            <person name="Kojima H."/>
            <person name="Fukui M."/>
        </authorList>
    </citation>
    <scope>NUCLEOTIDE SEQUENCE [LARGE SCALE GENOMIC DNA]</scope>
    <source>
        <strain evidence="3 4">ASN36</strain>
    </source>
</reference>
<keyword evidence="4" id="KW-1185">Reference proteome</keyword>
<feature type="transmembrane region" description="Helical" evidence="1">
    <location>
        <begin position="78"/>
        <end position="102"/>
    </location>
</feature>
<keyword evidence="1" id="KW-1133">Transmembrane helix</keyword>
<feature type="transmembrane region" description="Helical" evidence="1">
    <location>
        <begin position="33"/>
        <end position="52"/>
    </location>
</feature>
<feature type="domain" description="CAAX prenyl protease 2/Lysostaphin resistance protein A-like" evidence="2">
    <location>
        <begin position="115"/>
        <end position="202"/>
    </location>
</feature>
<dbReference type="InterPro" id="IPR052710">
    <property type="entry name" value="CAAX_protease"/>
</dbReference>
<dbReference type="EMBL" id="AP024488">
    <property type="protein sequence ID" value="BCS94735.1"/>
    <property type="molecule type" value="Genomic_DNA"/>
</dbReference>
<evidence type="ECO:0000313" key="3">
    <source>
        <dbReference type="EMBL" id="BCS94735.1"/>
    </source>
</evidence>
<protein>
    <recommendedName>
        <fullName evidence="2">CAAX prenyl protease 2/Lysostaphin resistance protein A-like domain-containing protein</fullName>
    </recommendedName>
</protein>
<sequence>MATKPNVKSSAAAIAIVLLMEMAVRFLPQMASPLVTTLALRLLQVLIMTTLLKGQFTEGNMGSLAPEALARAVMKGSLWSLGFGAVVGTGALILVMIGINPLHLVNMPLPKDTGTLALFFFTGGIVAPIAEELFFRGIIYRLLRPMGVAPAILISTLLFASAHAMQGMVPVPQLVGGLLFAAAFEKEGHLAVPMIIHGAGNTALFTLSLI</sequence>
<evidence type="ECO:0000313" key="4">
    <source>
        <dbReference type="Proteomes" id="UP001320148"/>
    </source>
</evidence>
<proteinExistence type="predicted"/>
<feature type="transmembrane region" description="Helical" evidence="1">
    <location>
        <begin position="114"/>
        <end position="135"/>
    </location>
</feature>
<organism evidence="3 4">
    <name type="scientific">Desulfoluna limicola</name>
    <dbReference type="NCBI Taxonomy" id="2810562"/>
    <lineage>
        <taxon>Bacteria</taxon>
        <taxon>Pseudomonadati</taxon>
        <taxon>Thermodesulfobacteriota</taxon>
        <taxon>Desulfobacteria</taxon>
        <taxon>Desulfobacterales</taxon>
        <taxon>Desulfolunaceae</taxon>
        <taxon>Desulfoluna</taxon>
    </lineage>
</organism>
<evidence type="ECO:0000259" key="2">
    <source>
        <dbReference type="Pfam" id="PF02517"/>
    </source>
</evidence>